<dbReference type="InterPro" id="IPR029213">
    <property type="entry name" value="Fusogen_EFF/AFF"/>
</dbReference>
<dbReference type="AlphaFoldDB" id="A0A7I4XZV2"/>
<accession>A0A7I4XZV2</accession>
<feature type="transmembrane region" description="Helical" evidence="1">
    <location>
        <begin position="566"/>
        <end position="585"/>
    </location>
</feature>
<organism evidence="3 4">
    <name type="scientific">Haemonchus contortus</name>
    <name type="common">Barber pole worm</name>
    <dbReference type="NCBI Taxonomy" id="6289"/>
    <lineage>
        <taxon>Eukaryota</taxon>
        <taxon>Metazoa</taxon>
        <taxon>Ecdysozoa</taxon>
        <taxon>Nematoda</taxon>
        <taxon>Chromadorea</taxon>
        <taxon>Rhabditida</taxon>
        <taxon>Rhabditina</taxon>
        <taxon>Rhabditomorpha</taxon>
        <taxon>Strongyloidea</taxon>
        <taxon>Trichostrongylidae</taxon>
        <taxon>Haemonchus</taxon>
    </lineage>
</organism>
<dbReference type="GO" id="GO:0044291">
    <property type="term" value="C:cell-cell contact zone"/>
    <property type="evidence" value="ECO:0007669"/>
    <property type="project" value="TreeGrafter"/>
</dbReference>
<dbReference type="InterPro" id="IPR043076">
    <property type="entry name" value="Fusogen_EFF/AFF_dom3"/>
</dbReference>
<dbReference type="Proteomes" id="UP000025227">
    <property type="component" value="Unplaced"/>
</dbReference>
<dbReference type="WBParaSite" id="HCON_00036290-00001">
    <property type="protein sequence ID" value="HCON_00036290-00001"/>
    <property type="gene ID" value="HCON_00036290"/>
</dbReference>
<sequence>MHRHRRLLLFLVLLHSVRHSTSQRPSEDIFRNLFPIQPPHCSKTPIVIAQASTSANAAVTRSGMQMQFYLGLHTTVCFRLEEGVAVASNHTDHLFQSQSQRPSSWLHTVRLDRLEHHHPVSQRYQFGIPEVRADCICECNAASESCTAESHQYTQCPEDPNRDFLTSCYRTFLPNQSPVGCPAGSNAKLCCDVKFRPYRNQTYTAVKVEQPTTFATFVYTAYDYSNGRWMEKDRSTIRSQLDGVTQERYLDSQRRIALTVSAGGRASHQLETGMYFANSNPGGEMDELRKQPLNEITDNNFDRLGWYRMDENGKFHVNNGIVKMEEIHKAKVKNCHEQTYRSIIDAKNYMPGNFNLSKPLEMVYPWIQSARVYDGTQRQVIVTHAEGSNLHVTLQVTGEVDGHRLVFFHNSSRISDFTGTIIVDSRSNRYFNVTVYGASGKINGAVKYSTERDSAEIFSFTTYVHDLNASNRSMIIPMPAIVESGSRMICMYADEQREEQAVCRIVQYYETPLEVDIEHNTWHEMVGSCPSCNQINLTGFSKFLNPMSWVNGVSSLGEFVMMATDVLVYVCVLVVIYVVLTKIIIPICKCWICPMYILSQATQVKPQKQTKRRKPDHDHDDGICV</sequence>
<dbReference type="Gene3D" id="2.60.40.3980">
    <property type="entry name" value="Cell-cell fusogen EFF/AFF, domain 3"/>
    <property type="match status" value="1"/>
</dbReference>
<feature type="signal peptide" evidence="2">
    <location>
        <begin position="1"/>
        <end position="22"/>
    </location>
</feature>
<dbReference type="PANTHER" id="PTHR37415">
    <property type="entry name" value="EFF-1A"/>
    <property type="match status" value="1"/>
</dbReference>
<keyword evidence="1" id="KW-0472">Membrane</keyword>
<evidence type="ECO:0000313" key="4">
    <source>
        <dbReference type="WBParaSite" id="HCON_00036290-00001"/>
    </source>
</evidence>
<proteinExistence type="predicted"/>
<evidence type="ECO:0000256" key="2">
    <source>
        <dbReference type="SAM" id="SignalP"/>
    </source>
</evidence>
<evidence type="ECO:0000256" key="1">
    <source>
        <dbReference type="SAM" id="Phobius"/>
    </source>
</evidence>
<reference evidence="4" key="1">
    <citation type="submission" date="2020-12" db="UniProtKB">
        <authorList>
            <consortium name="WormBaseParasite"/>
        </authorList>
    </citation>
    <scope>IDENTIFICATION</scope>
    <source>
        <strain evidence="4">MHco3</strain>
    </source>
</reference>
<dbReference type="GO" id="GO:0000768">
    <property type="term" value="P:syncytium formation by plasma membrane fusion"/>
    <property type="evidence" value="ECO:0007669"/>
    <property type="project" value="TreeGrafter"/>
</dbReference>
<keyword evidence="1" id="KW-0812">Transmembrane</keyword>
<keyword evidence="3" id="KW-1185">Reference proteome</keyword>
<keyword evidence="2" id="KW-0732">Signal</keyword>
<dbReference type="Gene3D" id="2.60.98.60">
    <property type="entry name" value="Cell-cell fusogen EFF/AFF, domain 1"/>
    <property type="match status" value="3"/>
</dbReference>
<protein>
    <submittedName>
        <fullName evidence="4">Ig-like domain-containing protein</fullName>
    </submittedName>
</protein>
<dbReference type="OMA" id="TVCFRLE"/>
<name>A0A7I4XZV2_HAECO</name>
<dbReference type="Pfam" id="PF14884">
    <property type="entry name" value="EFF-AFF"/>
    <property type="match status" value="1"/>
</dbReference>
<dbReference type="OrthoDB" id="5816567at2759"/>
<evidence type="ECO:0000313" key="3">
    <source>
        <dbReference type="Proteomes" id="UP000025227"/>
    </source>
</evidence>
<dbReference type="PANTHER" id="PTHR37415:SF2">
    <property type="entry name" value="EFF-1A-RELATED"/>
    <property type="match status" value="1"/>
</dbReference>
<keyword evidence="1" id="KW-1133">Transmembrane helix</keyword>
<feature type="chain" id="PRO_5029441280" evidence="2">
    <location>
        <begin position="23"/>
        <end position="625"/>
    </location>
</feature>